<reference evidence="1" key="1">
    <citation type="submission" date="2020-01" db="EMBL/GenBank/DDBJ databases">
        <authorList>
            <person name="Meier V. D."/>
            <person name="Meier V D."/>
        </authorList>
    </citation>
    <scope>NUCLEOTIDE SEQUENCE</scope>
    <source>
        <strain evidence="1">HLG_WM_MAG_05</strain>
    </source>
</reference>
<organism evidence="1">
    <name type="scientific">uncultured Sulfurovum sp</name>
    <dbReference type="NCBI Taxonomy" id="269237"/>
    <lineage>
        <taxon>Bacteria</taxon>
        <taxon>Pseudomonadati</taxon>
        <taxon>Campylobacterota</taxon>
        <taxon>Epsilonproteobacteria</taxon>
        <taxon>Campylobacterales</taxon>
        <taxon>Sulfurovaceae</taxon>
        <taxon>Sulfurovum</taxon>
        <taxon>environmental samples</taxon>
    </lineage>
</organism>
<dbReference type="EMBL" id="CACVAU010000055">
    <property type="protein sequence ID" value="CAA6818846.1"/>
    <property type="molecule type" value="Genomic_DNA"/>
</dbReference>
<proteinExistence type="predicted"/>
<accession>A0A6S6TUP2</accession>
<name>A0A6S6TUP2_9BACT</name>
<dbReference type="AlphaFoldDB" id="A0A6S6TUP2"/>
<dbReference type="InterPro" id="IPR036782">
    <property type="entry name" value="NE0471-like_N"/>
</dbReference>
<protein>
    <recommendedName>
        <fullName evidence="2">DUF2442 domain-containing protein</fullName>
    </recommendedName>
</protein>
<evidence type="ECO:0008006" key="2">
    <source>
        <dbReference type="Google" id="ProtNLM"/>
    </source>
</evidence>
<dbReference type="Gene3D" id="3.30.2020.10">
    <property type="entry name" value="NE0471-like N-terminal domain"/>
    <property type="match status" value="1"/>
</dbReference>
<gene>
    <name evidence="1" type="ORF">HELGO_WM4953</name>
</gene>
<sequence>MKKYISIEQAKYIDGKENTVDFQDFILNSSHPEIQKYQDKNMFQKFNLEYGAIEWNDYDLAFPNL</sequence>
<dbReference type="SUPFAM" id="SSF143880">
    <property type="entry name" value="NE0471 N-terminal domain-like"/>
    <property type="match status" value="1"/>
</dbReference>
<evidence type="ECO:0000313" key="1">
    <source>
        <dbReference type="EMBL" id="CAA6818846.1"/>
    </source>
</evidence>